<dbReference type="InterPro" id="IPR019874">
    <property type="entry name" value="RF_methyltr_PrmC"/>
</dbReference>
<feature type="binding site" evidence="5">
    <location>
        <position position="186"/>
    </location>
    <ligand>
        <name>S-adenosyl-L-methionine</name>
        <dbReference type="ChEBI" id="CHEBI:59789"/>
    </ligand>
</feature>
<comment type="function">
    <text evidence="5">Methylates the class 1 translation termination release factors RF1/PrfA and RF2/PrfB on the glutamine residue of the universally conserved GGQ motif.</text>
</comment>
<evidence type="ECO:0000313" key="8">
    <source>
        <dbReference type="EMBL" id="SMX36759.1"/>
    </source>
</evidence>
<dbReference type="Proteomes" id="UP000207598">
    <property type="component" value="Unassembled WGS sequence"/>
</dbReference>
<dbReference type="Gene3D" id="1.10.8.10">
    <property type="entry name" value="DNA helicase RuvA subunit, C-terminal domain"/>
    <property type="match status" value="1"/>
</dbReference>
<protein>
    <recommendedName>
        <fullName evidence="5">Release factor glutamine methyltransferase</fullName>
        <shortName evidence="5">RF MTase</shortName>
        <ecNumber evidence="5">2.1.1.297</ecNumber>
    </recommendedName>
    <alternativeName>
        <fullName evidence="5">N5-glutamine methyltransferase PrmC</fullName>
    </alternativeName>
    <alternativeName>
        <fullName evidence="5">Protein-(glutamine-N5) MTase PrmC</fullName>
    </alternativeName>
    <alternativeName>
        <fullName evidence="5">Protein-glutamine N-methyltransferase PrmC</fullName>
    </alternativeName>
</protein>
<dbReference type="Pfam" id="PF17827">
    <property type="entry name" value="PrmC_N"/>
    <property type="match status" value="1"/>
</dbReference>
<dbReference type="OrthoDB" id="9800643at2"/>
<reference evidence="8 9" key="1">
    <citation type="submission" date="2017-05" db="EMBL/GenBank/DDBJ databases">
        <authorList>
            <person name="Song R."/>
            <person name="Chenine A.L."/>
            <person name="Ruprecht R.M."/>
        </authorList>
    </citation>
    <scope>NUCLEOTIDE SEQUENCE [LARGE SCALE GENOMIC DNA]</scope>
    <source>
        <strain evidence="8 9">CECT 8898</strain>
    </source>
</reference>
<organism evidence="8 9">
    <name type="scientific">Maliponia aquimaris</name>
    <dbReference type="NCBI Taxonomy" id="1673631"/>
    <lineage>
        <taxon>Bacteria</taxon>
        <taxon>Pseudomonadati</taxon>
        <taxon>Pseudomonadota</taxon>
        <taxon>Alphaproteobacteria</taxon>
        <taxon>Rhodobacterales</taxon>
        <taxon>Paracoccaceae</taxon>
        <taxon>Maliponia</taxon>
    </lineage>
</organism>
<keyword evidence="2 5" id="KW-0808">Transferase</keyword>
<sequence length="291" mass="31698">MTRGADLLSRATARLVEAGVPDPGRDARRLLSHVLKVPAGRLTLFLPEPVEPDLEVVYLTLVERRAERMPVSHLTGRRMFYGRDFLVTPEVLDPRPETETLIEVALTEPFATVLDLGTGSGCILLTLLAERQAAVGIGTDISEAALNVAYWNRNTLRLEDRAELRQGSWYAPLGPEDAGFDLIVSNPPYIAVSEMPFLAPEVREHEPRLALTDEADGLTAYRAILDGAALRLAPGGRLVVEIGASQGMAVSRLFQVSGLHGVRVIPDLAGRDRVVVATLPGGFQHFSARKR</sequence>
<dbReference type="InterPro" id="IPR004556">
    <property type="entry name" value="HemK-like"/>
</dbReference>
<dbReference type="RefSeq" id="WP_094019883.1">
    <property type="nucleotide sequence ID" value="NZ_FXYF01000002.1"/>
</dbReference>
<dbReference type="SUPFAM" id="SSF53335">
    <property type="entry name" value="S-adenosyl-L-methionine-dependent methyltransferases"/>
    <property type="match status" value="1"/>
</dbReference>
<dbReference type="GO" id="GO:0102559">
    <property type="term" value="F:peptide chain release factor N(5)-glutamine methyltransferase activity"/>
    <property type="evidence" value="ECO:0007669"/>
    <property type="project" value="UniProtKB-EC"/>
</dbReference>
<feature type="binding site" evidence="5">
    <location>
        <begin position="117"/>
        <end position="121"/>
    </location>
    <ligand>
        <name>S-adenosyl-L-methionine</name>
        <dbReference type="ChEBI" id="CHEBI:59789"/>
    </ligand>
</feature>
<evidence type="ECO:0000256" key="4">
    <source>
        <dbReference type="ARBA" id="ARBA00048391"/>
    </source>
</evidence>
<dbReference type="GO" id="GO:0032259">
    <property type="term" value="P:methylation"/>
    <property type="evidence" value="ECO:0007669"/>
    <property type="project" value="UniProtKB-KW"/>
</dbReference>
<dbReference type="InterPro" id="IPR007848">
    <property type="entry name" value="Small_mtfrase_dom"/>
</dbReference>
<dbReference type="PANTHER" id="PTHR18895">
    <property type="entry name" value="HEMK METHYLTRANSFERASE"/>
    <property type="match status" value="1"/>
</dbReference>
<feature type="domain" description="Methyltransferase small" evidence="6">
    <location>
        <begin position="98"/>
        <end position="191"/>
    </location>
</feature>
<dbReference type="EMBL" id="FXYF01000002">
    <property type="protein sequence ID" value="SMX36759.1"/>
    <property type="molecule type" value="Genomic_DNA"/>
</dbReference>
<keyword evidence="1 5" id="KW-0489">Methyltransferase</keyword>
<evidence type="ECO:0000256" key="1">
    <source>
        <dbReference type="ARBA" id="ARBA00022603"/>
    </source>
</evidence>
<dbReference type="InterPro" id="IPR029063">
    <property type="entry name" value="SAM-dependent_MTases_sf"/>
</dbReference>
<comment type="similarity">
    <text evidence="5">Belongs to the protein N5-glutamine methyltransferase family. PrmC subfamily.</text>
</comment>
<dbReference type="NCBIfam" id="TIGR00536">
    <property type="entry name" value="hemK_fam"/>
    <property type="match status" value="1"/>
</dbReference>
<comment type="catalytic activity">
    <reaction evidence="4 5">
        <text>L-glutaminyl-[peptide chain release factor] + S-adenosyl-L-methionine = N(5)-methyl-L-glutaminyl-[peptide chain release factor] + S-adenosyl-L-homocysteine + H(+)</text>
        <dbReference type="Rhea" id="RHEA:42896"/>
        <dbReference type="Rhea" id="RHEA-COMP:10271"/>
        <dbReference type="Rhea" id="RHEA-COMP:10272"/>
        <dbReference type="ChEBI" id="CHEBI:15378"/>
        <dbReference type="ChEBI" id="CHEBI:30011"/>
        <dbReference type="ChEBI" id="CHEBI:57856"/>
        <dbReference type="ChEBI" id="CHEBI:59789"/>
        <dbReference type="ChEBI" id="CHEBI:61891"/>
        <dbReference type="EC" id="2.1.1.297"/>
    </reaction>
</comment>
<feature type="domain" description="Release factor glutamine methyltransferase N-terminal" evidence="7">
    <location>
        <begin position="6"/>
        <end position="76"/>
    </location>
</feature>
<evidence type="ECO:0000256" key="5">
    <source>
        <dbReference type="HAMAP-Rule" id="MF_02126"/>
    </source>
</evidence>
<evidence type="ECO:0000256" key="2">
    <source>
        <dbReference type="ARBA" id="ARBA00022679"/>
    </source>
</evidence>
<evidence type="ECO:0000259" key="7">
    <source>
        <dbReference type="Pfam" id="PF17827"/>
    </source>
</evidence>
<dbReference type="AlphaFoldDB" id="A0A238K1I7"/>
<dbReference type="InterPro" id="IPR050320">
    <property type="entry name" value="N5-glutamine_MTase"/>
</dbReference>
<keyword evidence="9" id="KW-1185">Reference proteome</keyword>
<dbReference type="InterPro" id="IPR040758">
    <property type="entry name" value="PrmC_N"/>
</dbReference>
<feature type="binding site" evidence="5">
    <location>
        <position position="169"/>
    </location>
    <ligand>
        <name>S-adenosyl-L-methionine</name>
        <dbReference type="ChEBI" id="CHEBI:59789"/>
    </ligand>
</feature>
<dbReference type="GO" id="GO:0003676">
    <property type="term" value="F:nucleic acid binding"/>
    <property type="evidence" value="ECO:0007669"/>
    <property type="project" value="InterPro"/>
</dbReference>
<name>A0A238K1I7_9RHOB</name>
<evidence type="ECO:0000259" key="6">
    <source>
        <dbReference type="Pfam" id="PF05175"/>
    </source>
</evidence>
<gene>
    <name evidence="5 8" type="primary">prmC</name>
    <name evidence="8" type="ORF">MAA8898_01030</name>
</gene>
<dbReference type="NCBIfam" id="TIGR03534">
    <property type="entry name" value="RF_mod_PrmC"/>
    <property type="match status" value="1"/>
</dbReference>
<dbReference type="InterPro" id="IPR002052">
    <property type="entry name" value="DNA_methylase_N6_adenine_CS"/>
</dbReference>
<evidence type="ECO:0000313" key="9">
    <source>
        <dbReference type="Proteomes" id="UP000207598"/>
    </source>
</evidence>
<dbReference type="HAMAP" id="MF_02126">
    <property type="entry name" value="RF_methyltr_PrmC"/>
    <property type="match status" value="1"/>
</dbReference>
<evidence type="ECO:0000256" key="3">
    <source>
        <dbReference type="ARBA" id="ARBA00022691"/>
    </source>
</evidence>
<keyword evidence="3 5" id="KW-0949">S-adenosyl-L-methionine</keyword>
<feature type="binding site" evidence="5">
    <location>
        <begin position="186"/>
        <end position="189"/>
    </location>
    <ligand>
        <name>substrate</name>
    </ligand>
</feature>
<proteinExistence type="inferred from homology"/>
<feature type="binding site" evidence="5">
    <location>
        <position position="140"/>
    </location>
    <ligand>
        <name>S-adenosyl-L-methionine</name>
        <dbReference type="ChEBI" id="CHEBI:59789"/>
    </ligand>
</feature>
<dbReference type="Gene3D" id="3.40.50.150">
    <property type="entry name" value="Vaccinia Virus protein VP39"/>
    <property type="match status" value="1"/>
</dbReference>
<dbReference type="PROSITE" id="PS00092">
    <property type="entry name" value="N6_MTASE"/>
    <property type="match status" value="1"/>
</dbReference>
<dbReference type="CDD" id="cd02440">
    <property type="entry name" value="AdoMet_MTases"/>
    <property type="match status" value="1"/>
</dbReference>
<dbReference type="Pfam" id="PF05175">
    <property type="entry name" value="MTS"/>
    <property type="match status" value="1"/>
</dbReference>
<dbReference type="EC" id="2.1.1.297" evidence="5"/>
<accession>A0A238K1I7</accession>
<dbReference type="PANTHER" id="PTHR18895:SF74">
    <property type="entry name" value="MTRF1L RELEASE FACTOR GLUTAMINE METHYLTRANSFERASE"/>
    <property type="match status" value="1"/>
</dbReference>